<evidence type="ECO:0000259" key="3">
    <source>
        <dbReference type="PROSITE" id="PS50157"/>
    </source>
</evidence>
<sequence length="289" mass="32687">MDRDNYINQYLYREPFVWSYQQERSVPLEPRTLTFSNNGAPGVDPRHSYTPVTSADLQATAPSQSSSNAFFDIQIYDLSDATLPIVNAQEEVRRRPFDCKQCPRTFTRKHGLTRHERSMHKQPFEPISHQLPSPASSLVYSNDQYYVKQSSTEHDSISAPVQQGQGCVNCQKKRKCSLHALNNVGTRVSPGMACEICRRRRAKCQGVSCSRWIRADKCSTPISRADDVNETRAPSPNHQLVFFPALEYTVVAPQRETPDAQSTSSPPSSSPFAITTRTDFGSPPWFRRI</sequence>
<dbReference type="Gene3D" id="3.30.160.60">
    <property type="entry name" value="Classic Zinc Finger"/>
    <property type="match status" value="1"/>
</dbReference>
<dbReference type="AlphaFoldDB" id="A0A433A1W5"/>
<keyword evidence="1" id="KW-0862">Zinc</keyword>
<reference evidence="4 5" key="1">
    <citation type="journal article" date="2018" name="New Phytol.">
        <title>Phylogenomics of Endogonaceae and evolution of mycorrhizas within Mucoromycota.</title>
        <authorList>
            <person name="Chang Y."/>
            <person name="Desiro A."/>
            <person name="Na H."/>
            <person name="Sandor L."/>
            <person name="Lipzen A."/>
            <person name="Clum A."/>
            <person name="Barry K."/>
            <person name="Grigoriev I.V."/>
            <person name="Martin F.M."/>
            <person name="Stajich J.E."/>
            <person name="Smith M.E."/>
            <person name="Bonito G."/>
            <person name="Spatafora J.W."/>
        </authorList>
    </citation>
    <scope>NUCLEOTIDE SEQUENCE [LARGE SCALE GENOMIC DNA]</scope>
    <source>
        <strain evidence="4 5">GMNB39</strain>
    </source>
</reference>
<dbReference type="GO" id="GO:0008270">
    <property type="term" value="F:zinc ion binding"/>
    <property type="evidence" value="ECO:0007669"/>
    <property type="project" value="UniProtKB-KW"/>
</dbReference>
<organism evidence="4 5">
    <name type="scientific">Jimgerdemannia flammicorona</name>
    <dbReference type="NCBI Taxonomy" id="994334"/>
    <lineage>
        <taxon>Eukaryota</taxon>
        <taxon>Fungi</taxon>
        <taxon>Fungi incertae sedis</taxon>
        <taxon>Mucoromycota</taxon>
        <taxon>Mucoromycotina</taxon>
        <taxon>Endogonomycetes</taxon>
        <taxon>Endogonales</taxon>
        <taxon>Endogonaceae</taxon>
        <taxon>Jimgerdemannia</taxon>
    </lineage>
</organism>
<feature type="domain" description="C2H2-type" evidence="3">
    <location>
        <begin position="97"/>
        <end position="125"/>
    </location>
</feature>
<feature type="compositionally biased region" description="Low complexity" evidence="2">
    <location>
        <begin position="262"/>
        <end position="271"/>
    </location>
</feature>
<evidence type="ECO:0000313" key="4">
    <source>
        <dbReference type="EMBL" id="RUO96690.1"/>
    </source>
</evidence>
<evidence type="ECO:0000256" key="1">
    <source>
        <dbReference type="PROSITE-ProRule" id="PRU00042"/>
    </source>
</evidence>
<name>A0A433A1W5_9FUNG</name>
<keyword evidence="5" id="KW-1185">Reference proteome</keyword>
<keyword evidence="1" id="KW-0479">Metal-binding</keyword>
<accession>A0A433A1W5</accession>
<dbReference type="SMART" id="SM00355">
    <property type="entry name" value="ZnF_C2H2"/>
    <property type="match status" value="1"/>
</dbReference>
<dbReference type="InterPro" id="IPR013087">
    <property type="entry name" value="Znf_C2H2_type"/>
</dbReference>
<keyword evidence="1" id="KW-0863">Zinc-finger</keyword>
<dbReference type="EMBL" id="RBNI01020094">
    <property type="protein sequence ID" value="RUO96690.1"/>
    <property type="molecule type" value="Genomic_DNA"/>
</dbReference>
<comment type="caution">
    <text evidence="4">The sequence shown here is derived from an EMBL/GenBank/DDBJ whole genome shotgun (WGS) entry which is preliminary data.</text>
</comment>
<proteinExistence type="predicted"/>
<protein>
    <recommendedName>
        <fullName evidence="3">C2H2-type domain-containing protein</fullName>
    </recommendedName>
</protein>
<dbReference type="SUPFAM" id="SSF57667">
    <property type="entry name" value="beta-beta-alpha zinc fingers"/>
    <property type="match status" value="1"/>
</dbReference>
<evidence type="ECO:0000313" key="5">
    <source>
        <dbReference type="Proteomes" id="UP000268093"/>
    </source>
</evidence>
<dbReference type="OrthoDB" id="4748970at2759"/>
<gene>
    <name evidence="4" type="ORF">BC936DRAFT_141612</name>
</gene>
<dbReference type="PROSITE" id="PS50157">
    <property type="entry name" value="ZINC_FINGER_C2H2_2"/>
    <property type="match status" value="1"/>
</dbReference>
<dbReference type="InterPro" id="IPR036236">
    <property type="entry name" value="Znf_C2H2_sf"/>
</dbReference>
<dbReference type="PROSITE" id="PS00028">
    <property type="entry name" value="ZINC_FINGER_C2H2_1"/>
    <property type="match status" value="1"/>
</dbReference>
<feature type="region of interest" description="Disordered" evidence="2">
    <location>
        <begin position="255"/>
        <end position="289"/>
    </location>
</feature>
<evidence type="ECO:0000256" key="2">
    <source>
        <dbReference type="SAM" id="MobiDB-lite"/>
    </source>
</evidence>
<dbReference type="Proteomes" id="UP000268093">
    <property type="component" value="Unassembled WGS sequence"/>
</dbReference>